<reference evidence="9" key="1">
    <citation type="journal article" date="2019" name="Int. J. Syst. Evol. Microbiol.">
        <title>The Global Catalogue of Microorganisms (GCM) 10K type strain sequencing project: providing services to taxonomists for standard genome sequencing and annotation.</title>
        <authorList>
            <consortium name="The Broad Institute Genomics Platform"/>
            <consortium name="The Broad Institute Genome Sequencing Center for Infectious Disease"/>
            <person name="Wu L."/>
            <person name="Ma J."/>
        </authorList>
    </citation>
    <scope>NUCLEOTIDE SEQUENCE [LARGE SCALE GENOMIC DNA]</scope>
    <source>
        <strain evidence="9">JCM 14309</strain>
    </source>
</reference>
<evidence type="ECO:0000259" key="6">
    <source>
        <dbReference type="Pfam" id="PF00389"/>
    </source>
</evidence>
<dbReference type="Pfam" id="PF02826">
    <property type="entry name" value="2-Hacid_dh_C"/>
    <property type="match status" value="1"/>
</dbReference>
<dbReference type="InterPro" id="IPR006140">
    <property type="entry name" value="D-isomer_DH_NAD-bd"/>
</dbReference>
<dbReference type="PROSITE" id="PS00670">
    <property type="entry name" value="D_2_HYDROXYACID_DH_2"/>
    <property type="match status" value="1"/>
</dbReference>
<evidence type="ECO:0000256" key="1">
    <source>
        <dbReference type="ARBA" id="ARBA00005854"/>
    </source>
</evidence>
<evidence type="ECO:0000256" key="5">
    <source>
        <dbReference type="SAM" id="MobiDB-lite"/>
    </source>
</evidence>
<feature type="region of interest" description="Disordered" evidence="5">
    <location>
        <begin position="1"/>
        <end position="26"/>
    </location>
</feature>
<comment type="similarity">
    <text evidence="1 4">Belongs to the D-isomer specific 2-hydroxyacid dehydrogenase family.</text>
</comment>
<sequence>MSALAITPDSPQDHTSGTRQSIRDGRPRPRAVLAVEPWIPHNIFTPTARERLGALLDLEEELLTAETRPAPENLAEVEVIVAGWGCPLLDEDLLDAMPRLRAVIYTAGSVKEFATQELFRRGVQVTSCADINAIPVAEYTVAAVLFSGKRVLQIARDYRESRDYRPFDEVPRPWGNNGLRVGIVSASRTGRLVVERLAPFDVDIALYDPTLTEPLPGTRLVSLEELLAESDVVSLHAPAIPATERMIDAEALARMPDGATLINTGRGSLVDESALLAELNTRRLHAVIDVTVEDPPPADSPFFDAPNLMLTPHIAGSQGNELLRLGDAALEEVERYVAGRPLTRTVSLDSLSYSA</sequence>
<evidence type="ECO:0000256" key="4">
    <source>
        <dbReference type="RuleBase" id="RU003719"/>
    </source>
</evidence>
<dbReference type="Gene3D" id="3.40.50.720">
    <property type="entry name" value="NAD(P)-binding Rossmann-like Domain"/>
    <property type="match status" value="2"/>
</dbReference>
<dbReference type="Pfam" id="PF00389">
    <property type="entry name" value="2-Hacid_dh"/>
    <property type="match status" value="1"/>
</dbReference>
<comment type="caution">
    <text evidence="8">The sequence shown here is derived from an EMBL/GenBank/DDBJ whole genome shotgun (WGS) entry which is preliminary data.</text>
</comment>
<dbReference type="InterPro" id="IPR036291">
    <property type="entry name" value="NAD(P)-bd_dom_sf"/>
</dbReference>
<keyword evidence="2 4" id="KW-0560">Oxidoreductase</keyword>
<name>A0ABP6M3S4_9MICC</name>
<keyword evidence="9" id="KW-1185">Reference proteome</keyword>
<dbReference type="CDD" id="cd12167">
    <property type="entry name" value="2-Hacid_dh_8"/>
    <property type="match status" value="1"/>
</dbReference>
<proteinExistence type="inferred from homology"/>
<dbReference type="InterPro" id="IPR050223">
    <property type="entry name" value="D-isomer_2-hydroxyacid_DH"/>
</dbReference>
<evidence type="ECO:0000256" key="3">
    <source>
        <dbReference type="ARBA" id="ARBA00023027"/>
    </source>
</evidence>
<dbReference type="EMBL" id="BAAAVT010000025">
    <property type="protein sequence ID" value="GAA3075423.1"/>
    <property type="molecule type" value="Genomic_DNA"/>
</dbReference>
<evidence type="ECO:0000256" key="2">
    <source>
        <dbReference type="ARBA" id="ARBA00023002"/>
    </source>
</evidence>
<dbReference type="PANTHER" id="PTHR10996">
    <property type="entry name" value="2-HYDROXYACID DEHYDROGENASE-RELATED"/>
    <property type="match status" value="1"/>
</dbReference>
<dbReference type="InterPro" id="IPR006139">
    <property type="entry name" value="D-isomer_2_OHA_DH_cat_dom"/>
</dbReference>
<keyword evidence="3" id="KW-0520">NAD</keyword>
<evidence type="ECO:0000259" key="7">
    <source>
        <dbReference type="Pfam" id="PF02826"/>
    </source>
</evidence>
<dbReference type="InterPro" id="IPR029753">
    <property type="entry name" value="D-isomer_DH_CS"/>
</dbReference>
<dbReference type="RefSeq" id="WP_344680672.1">
    <property type="nucleotide sequence ID" value="NZ_BAAAVT010000025.1"/>
</dbReference>
<feature type="domain" description="D-isomer specific 2-hydroxyacid dehydrogenase catalytic" evidence="6">
    <location>
        <begin position="58"/>
        <end position="346"/>
    </location>
</feature>
<accession>A0ABP6M3S4</accession>
<feature type="compositionally biased region" description="Polar residues" evidence="5">
    <location>
        <begin position="9"/>
        <end position="20"/>
    </location>
</feature>
<dbReference type="Proteomes" id="UP001500236">
    <property type="component" value="Unassembled WGS sequence"/>
</dbReference>
<organism evidence="8 9">
    <name type="scientific">Nesterenkonia aethiopica</name>
    <dbReference type="NCBI Taxonomy" id="269144"/>
    <lineage>
        <taxon>Bacteria</taxon>
        <taxon>Bacillati</taxon>
        <taxon>Actinomycetota</taxon>
        <taxon>Actinomycetes</taxon>
        <taxon>Micrococcales</taxon>
        <taxon>Micrococcaceae</taxon>
        <taxon>Nesterenkonia</taxon>
    </lineage>
</organism>
<dbReference type="SUPFAM" id="SSF52283">
    <property type="entry name" value="Formate/glycerate dehydrogenase catalytic domain-like"/>
    <property type="match status" value="1"/>
</dbReference>
<gene>
    <name evidence="8" type="ORF">GCM10010529_29000</name>
</gene>
<dbReference type="SUPFAM" id="SSF51735">
    <property type="entry name" value="NAD(P)-binding Rossmann-fold domains"/>
    <property type="match status" value="1"/>
</dbReference>
<evidence type="ECO:0000313" key="9">
    <source>
        <dbReference type="Proteomes" id="UP001500236"/>
    </source>
</evidence>
<dbReference type="PANTHER" id="PTHR10996:SF178">
    <property type="entry name" value="2-HYDROXYACID DEHYDROGENASE YGL185C-RELATED"/>
    <property type="match status" value="1"/>
</dbReference>
<evidence type="ECO:0000313" key="8">
    <source>
        <dbReference type="EMBL" id="GAA3075423.1"/>
    </source>
</evidence>
<feature type="domain" description="D-isomer specific 2-hydroxyacid dehydrogenase NAD-binding" evidence="7">
    <location>
        <begin position="149"/>
        <end position="315"/>
    </location>
</feature>
<protein>
    <submittedName>
        <fullName evidence="8">Hydroxyacid dehydrogenase</fullName>
    </submittedName>
</protein>